<keyword evidence="3" id="KW-1185">Reference proteome</keyword>
<feature type="compositionally biased region" description="Basic residues" evidence="1">
    <location>
        <begin position="1"/>
        <end position="11"/>
    </location>
</feature>
<feature type="non-terminal residue" evidence="2">
    <location>
        <position position="1"/>
    </location>
</feature>
<protein>
    <submittedName>
        <fullName evidence="2">Uncharacterized protein</fullName>
    </submittedName>
</protein>
<sequence length="321" mass="37244">DDSVFAKKKQSTSKSQEIEITNNIKKETPLSSNTSLPLKETKKVEPFDTDEDTKISTKETSTKGNADTNYDSDDDIPIHQSRQTLYYNQHHPQGEEYYDEMYDTQQYYNNGYPIMTEDGPVIPQLGDNFATQNSLLDTFRPDHPSARDQEGYARATGQPLIQVPNKPPEPRAGLVGMISQIEHEKKQKEANKSRLLDKEGILQRERERYLMEQRAQQQSMQQPQHSMMQPPMMGMMNQPMMNMPQMPMMTGQMPMMGLMGQPMMYPMMNMPMMPMMMDPHMSMMLMQQQYGQYNPMWSQSQMFANSRFTNKSSAPRQQQKQ</sequence>
<dbReference type="STRING" id="86630.A0A367JZY5"/>
<reference evidence="2 3" key="1">
    <citation type="journal article" date="2018" name="G3 (Bethesda)">
        <title>Phylogenetic and Phylogenomic Definition of Rhizopus Species.</title>
        <authorList>
            <person name="Gryganskyi A.P."/>
            <person name="Golan J."/>
            <person name="Dolatabadi S."/>
            <person name="Mondo S."/>
            <person name="Robb S."/>
            <person name="Idnurm A."/>
            <person name="Muszewska A."/>
            <person name="Steczkiewicz K."/>
            <person name="Masonjones S."/>
            <person name="Liao H.L."/>
            <person name="Gajdeczka M.T."/>
            <person name="Anike F."/>
            <person name="Vuek A."/>
            <person name="Anishchenko I.M."/>
            <person name="Voigt K."/>
            <person name="de Hoog G.S."/>
            <person name="Smith M.E."/>
            <person name="Heitman J."/>
            <person name="Vilgalys R."/>
            <person name="Stajich J.E."/>
        </authorList>
    </citation>
    <scope>NUCLEOTIDE SEQUENCE [LARGE SCALE GENOMIC DNA]</scope>
    <source>
        <strain evidence="2 3">CBS 357.93</strain>
    </source>
</reference>
<evidence type="ECO:0000313" key="2">
    <source>
        <dbReference type="EMBL" id="RCH95480.1"/>
    </source>
</evidence>
<dbReference type="EMBL" id="PJQL01000462">
    <property type="protein sequence ID" value="RCH95480.1"/>
    <property type="molecule type" value="Genomic_DNA"/>
</dbReference>
<organism evidence="2 3">
    <name type="scientific">Rhizopus azygosporus</name>
    <name type="common">Rhizopus microsporus var. azygosporus</name>
    <dbReference type="NCBI Taxonomy" id="86630"/>
    <lineage>
        <taxon>Eukaryota</taxon>
        <taxon>Fungi</taxon>
        <taxon>Fungi incertae sedis</taxon>
        <taxon>Mucoromycota</taxon>
        <taxon>Mucoromycotina</taxon>
        <taxon>Mucoromycetes</taxon>
        <taxon>Mucorales</taxon>
        <taxon>Mucorineae</taxon>
        <taxon>Rhizopodaceae</taxon>
        <taxon>Rhizopus</taxon>
    </lineage>
</organism>
<dbReference type="AlphaFoldDB" id="A0A367JZY5"/>
<dbReference type="Proteomes" id="UP000252139">
    <property type="component" value="Unassembled WGS sequence"/>
</dbReference>
<evidence type="ECO:0000256" key="1">
    <source>
        <dbReference type="SAM" id="MobiDB-lite"/>
    </source>
</evidence>
<gene>
    <name evidence="2" type="ORF">CU097_001106</name>
</gene>
<dbReference type="OrthoDB" id="5563754at2759"/>
<name>A0A367JZY5_RHIAZ</name>
<feature type="region of interest" description="Disordered" evidence="1">
    <location>
        <begin position="1"/>
        <end position="75"/>
    </location>
</feature>
<proteinExistence type="predicted"/>
<comment type="caution">
    <text evidence="2">The sequence shown here is derived from an EMBL/GenBank/DDBJ whole genome shotgun (WGS) entry which is preliminary data.</text>
</comment>
<accession>A0A367JZY5</accession>
<evidence type="ECO:0000313" key="3">
    <source>
        <dbReference type="Proteomes" id="UP000252139"/>
    </source>
</evidence>
<feature type="compositionally biased region" description="Basic and acidic residues" evidence="1">
    <location>
        <begin position="39"/>
        <end position="61"/>
    </location>
</feature>
<feature type="compositionally biased region" description="Polar residues" evidence="1">
    <location>
        <begin position="12"/>
        <end position="36"/>
    </location>
</feature>